<keyword evidence="1" id="KW-0472">Membrane</keyword>
<feature type="non-terminal residue" evidence="3">
    <location>
        <position position="1"/>
    </location>
</feature>
<organism evidence="3 4">
    <name type="scientific">Oesophagostomum dentatum</name>
    <name type="common">Nodular worm</name>
    <dbReference type="NCBI Taxonomy" id="61180"/>
    <lineage>
        <taxon>Eukaryota</taxon>
        <taxon>Metazoa</taxon>
        <taxon>Ecdysozoa</taxon>
        <taxon>Nematoda</taxon>
        <taxon>Chromadorea</taxon>
        <taxon>Rhabditida</taxon>
        <taxon>Rhabditina</taxon>
        <taxon>Rhabditomorpha</taxon>
        <taxon>Strongyloidea</taxon>
        <taxon>Strongylidae</taxon>
        <taxon>Oesophagostomum</taxon>
    </lineage>
</organism>
<feature type="domain" description="GPR180/TMEM145 transmembrane" evidence="2">
    <location>
        <begin position="2"/>
        <end position="132"/>
    </location>
</feature>
<reference evidence="3 4" key="1">
    <citation type="submission" date="2014-03" db="EMBL/GenBank/DDBJ databases">
        <title>Draft genome of the hookworm Oesophagostomum dentatum.</title>
        <authorList>
            <person name="Mitreva M."/>
        </authorList>
    </citation>
    <scope>NUCLEOTIDE SEQUENCE [LARGE SCALE GENOMIC DNA]</scope>
    <source>
        <strain evidence="3 4">OD-Hann</strain>
    </source>
</reference>
<feature type="transmembrane region" description="Helical" evidence="1">
    <location>
        <begin position="72"/>
        <end position="95"/>
    </location>
</feature>
<dbReference type="Proteomes" id="UP000053660">
    <property type="component" value="Unassembled WGS sequence"/>
</dbReference>
<name>A0A0B1TLN5_OESDE</name>
<dbReference type="InterPro" id="IPR047831">
    <property type="entry name" value="GPR180/TMEM145"/>
</dbReference>
<evidence type="ECO:0000313" key="4">
    <source>
        <dbReference type="Proteomes" id="UP000053660"/>
    </source>
</evidence>
<evidence type="ECO:0000259" key="2">
    <source>
        <dbReference type="Pfam" id="PF10192"/>
    </source>
</evidence>
<dbReference type="PANTHER" id="PTHR23252">
    <property type="entry name" value="INTIMAL THICKNESS RECEPTOR-RELATED"/>
    <property type="match status" value="1"/>
</dbReference>
<keyword evidence="1" id="KW-0812">Transmembrane</keyword>
<dbReference type="EMBL" id="KN549696">
    <property type="protein sequence ID" value="KHJ96325.1"/>
    <property type="molecule type" value="Genomic_DNA"/>
</dbReference>
<feature type="transmembrane region" description="Helical" evidence="1">
    <location>
        <begin position="107"/>
        <end position="125"/>
    </location>
</feature>
<dbReference type="PANTHER" id="PTHR23252:SF43">
    <property type="entry name" value="INTIMAL THICKNESS RELATED RECEPTOR IRP DOMAIN-CONTAINING PROTEIN"/>
    <property type="match status" value="1"/>
</dbReference>
<accession>A0A0B1TLN5</accession>
<keyword evidence="4" id="KW-1185">Reference proteome</keyword>
<evidence type="ECO:0000256" key="1">
    <source>
        <dbReference type="SAM" id="Phobius"/>
    </source>
</evidence>
<dbReference type="InterPro" id="IPR019336">
    <property type="entry name" value="GPR180/TMEM145_TM"/>
</dbReference>
<feature type="transmembrane region" description="Helical" evidence="1">
    <location>
        <begin position="39"/>
        <end position="60"/>
    </location>
</feature>
<sequence>LLNLIVITKTVGVALQCLNVYVFALDGQGLFAARMLGEFLRIAGIELLWLLLLMLSRGWGFYPETSVPLRSCVILWAVLAALHFLLFTTNFFFLYDILHEIDVFSSWPGYGQLFIRILLALWFLVEIRKLITRCVNSLVTQ</sequence>
<dbReference type="Pfam" id="PF10192">
    <property type="entry name" value="GPR180-TMEM145_TM"/>
    <property type="match status" value="1"/>
</dbReference>
<dbReference type="AlphaFoldDB" id="A0A0B1TLN5"/>
<protein>
    <recommendedName>
        <fullName evidence="2">GPR180/TMEM145 transmembrane domain-containing protein</fullName>
    </recommendedName>
</protein>
<dbReference type="OrthoDB" id="45670at2759"/>
<dbReference type="GO" id="GO:0007186">
    <property type="term" value="P:G protein-coupled receptor signaling pathway"/>
    <property type="evidence" value="ECO:0007669"/>
    <property type="project" value="InterPro"/>
</dbReference>
<keyword evidence="1" id="KW-1133">Transmembrane helix</keyword>
<proteinExistence type="predicted"/>
<dbReference type="GO" id="GO:0019236">
    <property type="term" value="P:response to pheromone"/>
    <property type="evidence" value="ECO:0007669"/>
    <property type="project" value="InterPro"/>
</dbReference>
<gene>
    <name evidence="3" type="ORF">OESDEN_03709</name>
</gene>
<evidence type="ECO:0000313" key="3">
    <source>
        <dbReference type="EMBL" id="KHJ96325.1"/>
    </source>
</evidence>